<dbReference type="InterPro" id="IPR008734">
    <property type="entry name" value="PHK_A/B_su"/>
</dbReference>
<comment type="PTM">
    <text evidence="13">Although the final Cys may be farnesylated, the terminal tripeptide is probably not removed, and the C-terminus is not methylated.</text>
</comment>
<evidence type="ECO:0000313" key="19">
    <source>
        <dbReference type="Proteomes" id="UP000316759"/>
    </source>
</evidence>
<feature type="compositionally biased region" description="Polar residues" evidence="15">
    <location>
        <begin position="685"/>
        <end position="703"/>
    </location>
</feature>
<reference evidence="18 19" key="1">
    <citation type="submission" date="2019-04" db="EMBL/GenBank/DDBJ databases">
        <title>Annotation for the trematode Fasciola gigantica.</title>
        <authorList>
            <person name="Choi Y.-J."/>
        </authorList>
    </citation>
    <scope>NUCLEOTIDE SEQUENCE [LARGE SCALE GENOMIC DNA]</scope>
    <source>
        <strain evidence="18">Uganda_cow_1</strain>
    </source>
</reference>
<keyword evidence="10 14" id="KW-0119">Carbohydrate metabolism</keyword>
<dbReference type="STRING" id="46835.A0A504Z3B6"/>
<feature type="region of interest" description="Disordered" evidence="15">
    <location>
        <begin position="668"/>
        <end position="703"/>
    </location>
</feature>
<dbReference type="GO" id="GO:0005516">
    <property type="term" value="F:calmodulin binding"/>
    <property type="evidence" value="ECO:0007669"/>
    <property type="project" value="UniProtKB-KW"/>
</dbReference>
<evidence type="ECO:0000256" key="5">
    <source>
        <dbReference type="ARBA" id="ARBA00022475"/>
    </source>
</evidence>
<evidence type="ECO:0000256" key="14">
    <source>
        <dbReference type="RuleBase" id="RU364123"/>
    </source>
</evidence>
<evidence type="ECO:0000256" key="10">
    <source>
        <dbReference type="ARBA" id="ARBA00023277"/>
    </source>
</evidence>
<evidence type="ECO:0000256" key="2">
    <source>
        <dbReference type="ARBA" id="ARBA00004342"/>
    </source>
</evidence>
<dbReference type="GO" id="GO:0005886">
    <property type="term" value="C:plasma membrane"/>
    <property type="evidence" value="ECO:0007669"/>
    <property type="project" value="UniProtKB-SubCell"/>
</dbReference>
<dbReference type="EMBL" id="SUNJ01004925">
    <property type="protein sequence ID" value="TPP64050.1"/>
    <property type="molecule type" value="Genomic_DNA"/>
</dbReference>
<evidence type="ECO:0000256" key="4">
    <source>
        <dbReference type="ARBA" id="ARBA00007128"/>
    </source>
</evidence>
<dbReference type="InterPro" id="IPR045583">
    <property type="entry name" value="KPBA/B_C"/>
</dbReference>
<accession>A0A504Z3B6</accession>
<dbReference type="InterPro" id="IPR008928">
    <property type="entry name" value="6-hairpin_glycosidase_sf"/>
</dbReference>
<dbReference type="FunFam" id="1.50.10.10:FF:000004">
    <property type="entry name" value="Phosphorylase b kinase regulatory subunit"/>
    <property type="match status" value="1"/>
</dbReference>
<evidence type="ECO:0000256" key="9">
    <source>
        <dbReference type="ARBA" id="ARBA00023136"/>
    </source>
</evidence>
<dbReference type="UniPathway" id="UPA00163"/>
<dbReference type="AlphaFoldDB" id="A0A504Z3B6"/>
<comment type="function">
    <text evidence="1">Phosphorylase b kinase catalyzes the phosphorylation of serine in certain substrates, including troponin I. The alpha chain may bind calmodulin.</text>
</comment>
<protein>
    <recommendedName>
        <fullName evidence="14">Phosphorylase b kinase regulatory subunit</fullName>
    </recommendedName>
</protein>
<keyword evidence="8 14" id="KW-0112">Calmodulin-binding</keyword>
<comment type="pathway">
    <text evidence="3 14">Glycan biosynthesis; glycogen metabolism.</text>
</comment>
<comment type="similarity">
    <text evidence="4 14">Belongs to the phosphorylase b kinase regulatory chain family.</text>
</comment>
<dbReference type="SUPFAM" id="SSF48208">
    <property type="entry name" value="Six-hairpin glycosidases"/>
    <property type="match status" value="1"/>
</dbReference>
<organism evidence="18 19">
    <name type="scientific">Fasciola gigantica</name>
    <name type="common">Giant liver fluke</name>
    <dbReference type="NCBI Taxonomy" id="46835"/>
    <lineage>
        <taxon>Eukaryota</taxon>
        <taxon>Metazoa</taxon>
        <taxon>Spiralia</taxon>
        <taxon>Lophotrochozoa</taxon>
        <taxon>Platyhelminthes</taxon>
        <taxon>Trematoda</taxon>
        <taxon>Digenea</taxon>
        <taxon>Plagiorchiida</taxon>
        <taxon>Echinostomata</taxon>
        <taxon>Echinostomatoidea</taxon>
        <taxon>Fasciolidae</taxon>
        <taxon>Fasciola</taxon>
    </lineage>
</organism>
<evidence type="ECO:0000256" key="11">
    <source>
        <dbReference type="ARBA" id="ARBA00023288"/>
    </source>
</evidence>
<evidence type="ECO:0000256" key="6">
    <source>
        <dbReference type="ARBA" id="ARBA00022553"/>
    </source>
</evidence>
<dbReference type="PANTHER" id="PTHR10749">
    <property type="entry name" value="PHOSPHORYLASE B KINASE REGULATORY SUBUNIT"/>
    <property type="match status" value="1"/>
</dbReference>
<dbReference type="Gene3D" id="1.50.10.10">
    <property type="match status" value="1"/>
</dbReference>
<evidence type="ECO:0000256" key="12">
    <source>
        <dbReference type="ARBA" id="ARBA00023289"/>
    </source>
</evidence>
<evidence type="ECO:0000313" key="18">
    <source>
        <dbReference type="EMBL" id="TPP64050.1"/>
    </source>
</evidence>
<keyword evidence="5 14" id="KW-1003">Cell membrane</keyword>
<evidence type="ECO:0000256" key="1">
    <source>
        <dbReference type="ARBA" id="ARBA00002837"/>
    </source>
</evidence>
<evidence type="ECO:0000256" key="8">
    <source>
        <dbReference type="ARBA" id="ARBA00022860"/>
    </source>
</evidence>
<dbReference type="PANTHER" id="PTHR10749:SF7">
    <property type="entry name" value="PHOSPHORYLASE B KINASE REGULATORY SUBUNIT ALPHA-RELATED"/>
    <property type="match status" value="1"/>
</dbReference>
<feature type="lipid moiety-binding region" description="S-farnesyl cysteine" evidence="13">
    <location>
        <position position="1180"/>
    </location>
</feature>
<dbReference type="Proteomes" id="UP000316759">
    <property type="component" value="Unassembled WGS sequence"/>
</dbReference>
<comment type="subcellular location">
    <subcellularLocation>
        <location evidence="2 14">Cell membrane</location>
        <topology evidence="2 14">Lipid-anchor</topology>
        <orientation evidence="2 14">Cytoplasmic side</orientation>
    </subcellularLocation>
</comment>
<feature type="domain" description="Phosphorylase b kinase regulatory subunit alpha/beta C-terminal" evidence="17">
    <location>
        <begin position="973"/>
        <end position="1086"/>
    </location>
</feature>
<evidence type="ECO:0000259" key="16">
    <source>
        <dbReference type="Pfam" id="PF00723"/>
    </source>
</evidence>
<dbReference type="OrthoDB" id="5971574at2759"/>
<evidence type="ECO:0000256" key="13">
    <source>
        <dbReference type="PIRSR" id="PIRSR608734-50"/>
    </source>
</evidence>
<keyword evidence="12 13" id="KW-0636">Prenylation</keyword>
<evidence type="ECO:0000259" key="17">
    <source>
        <dbReference type="Pfam" id="PF19292"/>
    </source>
</evidence>
<evidence type="ECO:0000256" key="3">
    <source>
        <dbReference type="ARBA" id="ARBA00005131"/>
    </source>
</evidence>
<feature type="domain" description="GH15-like" evidence="16">
    <location>
        <begin position="4"/>
        <end position="864"/>
    </location>
</feature>
<dbReference type="InterPro" id="IPR011613">
    <property type="entry name" value="GH15-like"/>
</dbReference>
<dbReference type="GO" id="GO:0005977">
    <property type="term" value="P:glycogen metabolic process"/>
    <property type="evidence" value="ECO:0007669"/>
    <property type="project" value="UniProtKB-UniPathway"/>
</dbReference>
<comment type="caution">
    <text evidence="18">The sequence shown here is derived from an EMBL/GenBank/DDBJ whole genome shotgun (WGS) entry which is preliminary data.</text>
</comment>
<name>A0A504Z3B6_FASGI</name>
<keyword evidence="6" id="KW-0597">Phosphoprotein</keyword>
<keyword evidence="7 14" id="KW-0321">Glycogen metabolism</keyword>
<evidence type="ECO:0000256" key="7">
    <source>
        <dbReference type="ARBA" id="ARBA00022600"/>
    </source>
</evidence>
<gene>
    <name evidence="18" type="ORF">FGIG_08883</name>
</gene>
<dbReference type="Pfam" id="PF19292">
    <property type="entry name" value="KPBB_C"/>
    <property type="match status" value="1"/>
</dbReference>
<keyword evidence="11 13" id="KW-0449">Lipoprotein</keyword>
<dbReference type="GO" id="GO:0005964">
    <property type="term" value="C:phosphorylase kinase complex"/>
    <property type="evidence" value="ECO:0007669"/>
    <property type="project" value="TreeGrafter"/>
</dbReference>
<dbReference type="Pfam" id="PF00723">
    <property type="entry name" value="Glyco_hydro_15"/>
    <property type="match status" value="1"/>
</dbReference>
<keyword evidence="19" id="KW-1185">Reference proteome</keyword>
<proteinExistence type="inferred from homology"/>
<keyword evidence="9 14" id="KW-0472">Membrane</keyword>
<evidence type="ECO:0000256" key="15">
    <source>
        <dbReference type="SAM" id="MobiDB-lite"/>
    </source>
</evidence>
<dbReference type="InterPro" id="IPR012341">
    <property type="entry name" value="6hp_glycosidase-like_sf"/>
</dbReference>
<sequence length="1183" mass="132686">MDKKKLDYYYDLLYSTILCYQNTLTGLIPSSPNSSHAWVRDNVYASLSIWGLSLAYRKLPDVDEDRSRGYELEKCVVKLMRGILVCYMKQAEKVEKLKMNQDPRHSLHAKFDANNCKTVVGDDQWGHLQIDAVSVFLLTLAQMTASGLRIIWTREEVAFIQNLVFYIEYAYRIPDYGIWERGDKTNHGLPELNTSSVGMAKAALQALSDLDLFGADGSPLSTIHVFPDECQQCNTVLESVLPRESNSKETDAALLTILTYPGFSVTNEDLIKQTRTTVVQKLLGRYGCRRFIRDGFRTAREDSNRLYYEPWELRMFEGIECEWPVFLAWLVLDASFREDYDDADRYMQMLQDVVVRESGQACEGVNAVEKPMCRRASEVTSASTIQSVVLMPESYAVPAESIEAELAKPHSQDRITKGSLPHIWGQSLYILSNIIYEGLLLPGEIDPLGRHLLTEPKPDLSVQVVLVAEDDDMKSYLQDLQIEVQTFDEVYNEAGIHIYPAKVLGQLYKQLDTLSLTNELRSLGTRRRRLTHLEATESFLMGDESTGCSPYNNPLGLASPTVHSGSSAGLNYEQDSFQRYSMRRKSMALAHAVNMDLINHEQTVNGSHLLRQRTEHEDLSCNASKLALRRMLNPDSSAVNTRFPLAQNTPIPIQQSTQLQSDANAFLDHSSSRTSSASHSRRQSETGGSQLGTSNPSPDWLSSLTPEQLVGRLTHTDNLAEQAELLGRLHQLQGLDWDTGIDPSQPAHVRTLLKEVYERASQATSWFLLRYTAGLLGKRAGSLAKSLTDILVLQKQVTVGLPPEPREIVIDAPLTPDQIAHVIQKACGEDSLMNVLTQEILIYLSMLARTKPQQLANILRLRIGLIIQMMGTELARTMCMSAEDSLHVLFSMSPFDMKRLLQNLLSGEEIRMVKTTRAPARRKSTVLSSKGEQFKSVATASARRISVHSRALSRLPSLAGVAVGEEAHELRGMEMRNLWSRRRKIDGALNRVPPGFYERVYIVLSRVQGLEIFGHTLCSSLTREMTMEEHKFALAVERVITMVPSPEYRQLLIEATHVLGTLMMHDVEKSVHLDCVVKVDEVVDTANVLFLLDHVKYDANATLCCAKALKEQNISTVVQAQSVRKPGTLLCHGLHGICQHFYDTPPAGRFGTMSYMVRAVSYLLQSIKPIRSDGVLSVNCSVQ</sequence>